<dbReference type="AlphaFoldDB" id="A0ABC8U9W3"/>
<dbReference type="EMBL" id="CAUOFW020006958">
    <property type="protein sequence ID" value="CAK9177074.1"/>
    <property type="molecule type" value="Genomic_DNA"/>
</dbReference>
<dbReference type="SUPFAM" id="SSF53335">
    <property type="entry name" value="S-adenosyl-L-methionine-dependent methyltransferases"/>
    <property type="match status" value="1"/>
</dbReference>
<dbReference type="InterPro" id="IPR005299">
    <property type="entry name" value="MeTrfase_7"/>
</dbReference>
<name>A0ABC8U9W3_9AQUA</name>
<dbReference type="Proteomes" id="UP001642360">
    <property type="component" value="Unassembled WGS sequence"/>
</dbReference>
<dbReference type="Gene3D" id="3.40.50.150">
    <property type="entry name" value="Vaccinia Virus protein VP39"/>
    <property type="match status" value="1"/>
</dbReference>
<comment type="caution">
    <text evidence="2">The sequence shown here is derived from an EMBL/GenBank/DDBJ whole genome shotgun (WGS) entry which is preliminary data.</text>
</comment>
<evidence type="ECO:0000313" key="2">
    <source>
        <dbReference type="EMBL" id="CAK9177074.1"/>
    </source>
</evidence>
<evidence type="ECO:0000313" key="3">
    <source>
        <dbReference type="Proteomes" id="UP001642360"/>
    </source>
</evidence>
<evidence type="ECO:0000256" key="1">
    <source>
        <dbReference type="ARBA" id="ARBA00007967"/>
    </source>
</evidence>
<dbReference type="PANTHER" id="PTHR31009">
    <property type="entry name" value="S-ADENOSYL-L-METHIONINE:CARBOXYL METHYLTRANSFERASE FAMILY PROTEIN"/>
    <property type="match status" value="1"/>
</dbReference>
<evidence type="ECO:0008006" key="4">
    <source>
        <dbReference type="Google" id="ProtNLM"/>
    </source>
</evidence>
<dbReference type="Pfam" id="PF03492">
    <property type="entry name" value="Methyltransf_7"/>
    <property type="match status" value="1"/>
</dbReference>
<dbReference type="InterPro" id="IPR029063">
    <property type="entry name" value="SAM-dependent_MTases_sf"/>
</dbReference>
<comment type="similarity">
    <text evidence="1">Belongs to the methyltransferase superfamily. Type-7 methyltransferase family.</text>
</comment>
<accession>A0ABC8U9W3</accession>
<protein>
    <recommendedName>
        <fullName evidence="4">S-adenosylmethionine-dependent methyltransferase</fullName>
    </recommendedName>
</protein>
<keyword evidence="3" id="KW-1185">Reference proteome</keyword>
<gene>
    <name evidence="2" type="ORF">ILEXP_LOCUS46940</name>
</gene>
<proteinExistence type="inferred from homology"/>
<sequence>MRSTPRTPNTREALNVAKEMISDAIVENLDIKSLTATSRTIRIVDLGCSHPLKGNTIPRAYHLISLNSKWFNDHVSNDFNTLFASLPPDRKYFVAGVPGSFYEQLFPSSSLRVVHSSYALHWLSKVPEQLLDKNSPSWNKGRIHYAGASDDVVSAYAAQFEKDFEIFLNVKSKEITGGGMMILIVPGLPEDIHHAKLPTGILFNFLGSSLVEMVNAGIVSEPQLDLFNLPISIYAPSPKEMTKLVEKKWCFSIEKMEVTDPRLKIDGPINLQALIMQPKSRHGRSFCPTLWT</sequence>
<reference evidence="2 3" key="1">
    <citation type="submission" date="2024-02" db="EMBL/GenBank/DDBJ databases">
        <authorList>
            <person name="Vignale AGUSTIN F."/>
            <person name="Sosa J E."/>
            <person name="Modenutti C."/>
        </authorList>
    </citation>
    <scope>NUCLEOTIDE SEQUENCE [LARGE SCALE GENOMIC DNA]</scope>
</reference>
<organism evidence="2 3">
    <name type="scientific">Ilex paraguariensis</name>
    <name type="common">yerba mate</name>
    <dbReference type="NCBI Taxonomy" id="185542"/>
    <lineage>
        <taxon>Eukaryota</taxon>
        <taxon>Viridiplantae</taxon>
        <taxon>Streptophyta</taxon>
        <taxon>Embryophyta</taxon>
        <taxon>Tracheophyta</taxon>
        <taxon>Spermatophyta</taxon>
        <taxon>Magnoliopsida</taxon>
        <taxon>eudicotyledons</taxon>
        <taxon>Gunneridae</taxon>
        <taxon>Pentapetalae</taxon>
        <taxon>asterids</taxon>
        <taxon>campanulids</taxon>
        <taxon>Aquifoliales</taxon>
        <taxon>Aquifoliaceae</taxon>
        <taxon>Ilex</taxon>
    </lineage>
</organism>